<dbReference type="Gene3D" id="1.20.120.450">
    <property type="entry name" value="dinb family like domain"/>
    <property type="match status" value="1"/>
</dbReference>
<sequence>MALPDIFTKPVTEEVIVRIDKLTDKSQPLWGKMSGAQMLAHCCVSYEYVFDNKHKPPGKLMKFILKTFVKDKVTTEIPYKRNSATAPDFVIKGDRDFETEKARLTEYIRKTQDLGVNFFDGKESHSFGKLTIQEWNNMFYKHLDHHLTQFGV</sequence>
<dbReference type="InterPro" id="IPR034660">
    <property type="entry name" value="DinB/YfiT-like"/>
</dbReference>
<evidence type="ECO:0000313" key="2">
    <source>
        <dbReference type="Proteomes" id="UP000634134"/>
    </source>
</evidence>
<comment type="caution">
    <text evidence="1">The sequence shown here is derived from an EMBL/GenBank/DDBJ whole genome shotgun (WGS) entry which is preliminary data.</text>
</comment>
<organism evidence="1 2">
    <name type="scientific">Dyadobacter subterraneus</name>
    <dbReference type="NCBI Taxonomy" id="2773304"/>
    <lineage>
        <taxon>Bacteria</taxon>
        <taxon>Pseudomonadati</taxon>
        <taxon>Bacteroidota</taxon>
        <taxon>Cytophagia</taxon>
        <taxon>Cytophagales</taxon>
        <taxon>Spirosomataceae</taxon>
        <taxon>Dyadobacter</taxon>
    </lineage>
</organism>
<dbReference type="Proteomes" id="UP000634134">
    <property type="component" value="Unassembled WGS sequence"/>
</dbReference>
<evidence type="ECO:0000313" key="1">
    <source>
        <dbReference type="EMBL" id="MBE9464958.1"/>
    </source>
</evidence>
<protein>
    <submittedName>
        <fullName evidence="1">DUF1569 domain-containing protein</fullName>
    </submittedName>
</protein>
<keyword evidence="2" id="KW-1185">Reference proteome</keyword>
<dbReference type="EMBL" id="JACYGY010000001">
    <property type="protein sequence ID" value="MBE9464958.1"/>
    <property type="molecule type" value="Genomic_DNA"/>
</dbReference>
<dbReference type="Pfam" id="PF07606">
    <property type="entry name" value="DUF1569"/>
    <property type="match status" value="1"/>
</dbReference>
<gene>
    <name evidence="1" type="ORF">IEE83_23990</name>
</gene>
<dbReference type="InterPro" id="IPR011463">
    <property type="entry name" value="DUF1569"/>
</dbReference>
<reference evidence="2" key="1">
    <citation type="submission" date="2023-07" db="EMBL/GenBank/DDBJ databases">
        <title>Dyadobacter sp. nov 'subterranea' isolated from contaminted grondwater.</title>
        <authorList>
            <person name="Szabo I."/>
            <person name="Al-Omari J."/>
            <person name="Szerdahelyi S.G."/>
            <person name="Rado J."/>
        </authorList>
    </citation>
    <scope>NUCLEOTIDE SEQUENCE [LARGE SCALE GENOMIC DNA]</scope>
    <source>
        <strain evidence="2">UP-52</strain>
    </source>
</reference>
<proteinExistence type="predicted"/>
<dbReference type="RefSeq" id="WP_194122979.1">
    <property type="nucleotide sequence ID" value="NZ_JACYGY010000001.1"/>
</dbReference>
<accession>A0ABR9WHU9</accession>
<name>A0ABR9WHU9_9BACT</name>